<proteinExistence type="predicted"/>
<dbReference type="Proteomes" id="UP000236333">
    <property type="component" value="Unassembled WGS sequence"/>
</dbReference>
<protein>
    <submittedName>
        <fullName evidence="2">Uncharacterized protein</fullName>
    </submittedName>
</protein>
<feature type="region of interest" description="Disordered" evidence="1">
    <location>
        <begin position="9"/>
        <end position="36"/>
    </location>
</feature>
<accession>A0A2J7ZKI6</accession>
<feature type="region of interest" description="Disordered" evidence="1">
    <location>
        <begin position="129"/>
        <end position="157"/>
    </location>
</feature>
<sequence>MPLYFEDIAPDPKAKKDGKKGASKAPVAVTERTGPAPAAQHLDSQIIPTLVRKVCLGLVDAAAGRDVADVVHAAADVVVGAALRRVKRLVAGQPPPPADAATTIAADAVPVIPLALRVLLRQLQLLQPPAPPSPSQPAAALGSGAPRSIGGTPKMSPSASAGLSSLRLCRLATAGLSLSAELGTQTLQW</sequence>
<organism evidence="2 3">
    <name type="scientific">Tetrabaena socialis</name>
    <dbReference type="NCBI Taxonomy" id="47790"/>
    <lineage>
        <taxon>Eukaryota</taxon>
        <taxon>Viridiplantae</taxon>
        <taxon>Chlorophyta</taxon>
        <taxon>core chlorophytes</taxon>
        <taxon>Chlorophyceae</taxon>
        <taxon>CS clade</taxon>
        <taxon>Chlamydomonadales</taxon>
        <taxon>Tetrabaenaceae</taxon>
        <taxon>Tetrabaena</taxon>
    </lineage>
</organism>
<evidence type="ECO:0000313" key="2">
    <source>
        <dbReference type="EMBL" id="PNH00774.1"/>
    </source>
</evidence>
<dbReference type="AlphaFoldDB" id="A0A2J7ZKI6"/>
<gene>
    <name evidence="2" type="ORF">TSOC_013384</name>
</gene>
<name>A0A2J7ZKI6_9CHLO</name>
<dbReference type="EMBL" id="PGGS01001175">
    <property type="protein sequence ID" value="PNH00774.1"/>
    <property type="molecule type" value="Genomic_DNA"/>
</dbReference>
<evidence type="ECO:0000256" key="1">
    <source>
        <dbReference type="SAM" id="MobiDB-lite"/>
    </source>
</evidence>
<evidence type="ECO:0000313" key="3">
    <source>
        <dbReference type="Proteomes" id="UP000236333"/>
    </source>
</evidence>
<feature type="compositionally biased region" description="Low complexity" evidence="1">
    <location>
        <begin position="136"/>
        <end position="146"/>
    </location>
</feature>
<keyword evidence="3" id="KW-1185">Reference proteome</keyword>
<comment type="caution">
    <text evidence="2">The sequence shown here is derived from an EMBL/GenBank/DDBJ whole genome shotgun (WGS) entry which is preliminary data.</text>
</comment>
<reference evidence="2 3" key="1">
    <citation type="journal article" date="2017" name="Mol. Biol. Evol.">
        <title>The 4-celled Tetrabaena socialis nuclear genome reveals the essential components for genetic control of cell number at the origin of multicellularity in the volvocine lineage.</title>
        <authorList>
            <person name="Featherston J."/>
            <person name="Arakaki Y."/>
            <person name="Hanschen E.R."/>
            <person name="Ferris P.J."/>
            <person name="Michod R.E."/>
            <person name="Olson B.J.S.C."/>
            <person name="Nozaki H."/>
            <person name="Durand P.M."/>
        </authorList>
    </citation>
    <scope>NUCLEOTIDE SEQUENCE [LARGE SCALE GENOMIC DNA]</scope>
    <source>
        <strain evidence="2 3">NIES-571</strain>
    </source>
</reference>